<keyword evidence="5 9" id="KW-0653">Protein transport</keyword>
<evidence type="ECO:0000256" key="2">
    <source>
        <dbReference type="ARBA" id="ARBA00008445"/>
    </source>
</evidence>
<dbReference type="AlphaFoldDB" id="A0A212RE06"/>
<keyword evidence="3 9" id="KW-0813">Transport</keyword>
<dbReference type="GO" id="GO:0005886">
    <property type="term" value="C:plasma membrane"/>
    <property type="evidence" value="ECO:0007669"/>
    <property type="project" value="UniProtKB-SubCell"/>
</dbReference>
<evidence type="ECO:0000256" key="4">
    <source>
        <dbReference type="ARBA" id="ARBA00022692"/>
    </source>
</evidence>
<dbReference type="InterPro" id="IPR004692">
    <property type="entry name" value="SecG"/>
</dbReference>
<dbReference type="RefSeq" id="WP_159461721.1">
    <property type="nucleotide sequence ID" value="NZ_FYEK01000044.1"/>
</dbReference>
<dbReference type="EMBL" id="FYEK01000044">
    <property type="protein sequence ID" value="SNB70402.1"/>
    <property type="molecule type" value="Genomic_DNA"/>
</dbReference>
<evidence type="ECO:0000256" key="3">
    <source>
        <dbReference type="ARBA" id="ARBA00022448"/>
    </source>
</evidence>
<keyword evidence="9" id="KW-1003">Cell membrane</keyword>
<evidence type="ECO:0000256" key="9">
    <source>
        <dbReference type="RuleBase" id="RU365087"/>
    </source>
</evidence>
<keyword evidence="4 9" id="KW-0812">Transmembrane</keyword>
<reference evidence="11" key="1">
    <citation type="submission" date="2017-06" db="EMBL/GenBank/DDBJ databases">
        <authorList>
            <person name="Varghese N."/>
            <person name="Submissions S."/>
        </authorList>
    </citation>
    <scope>NUCLEOTIDE SEQUENCE [LARGE SCALE GENOMIC DNA]</scope>
    <source>
        <strain evidence="11">JAD2</strain>
    </source>
</reference>
<dbReference type="PRINTS" id="PR01651">
    <property type="entry name" value="SECGEXPORT"/>
</dbReference>
<dbReference type="Proteomes" id="UP000197025">
    <property type="component" value="Unassembled WGS sequence"/>
</dbReference>
<proteinExistence type="inferred from homology"/>
<organism evidence="10 11">
    <name type="scientific">Thermoflexus hugenholtzii JAD2</name>
    <dbReference type="NCBI Taxonomy" id="877466"/>
    <lineage>
        <taxon>Bacteria</taxon>
        <taxon>Bacillati</taxon>
        <taxon>Chloroflexota</taxon>
        <taxon>Thermoflexia</taxon>
        <taxon>Thermoflexales</taxon>
        <taxon>Thermoflexaceae</taxon>
        <taxon>Thermoflexus</taxon>
    </lineage>
</organism>
<gene>
    <name evidence="10" type="ORF">SAMN02746019_00012220</name>
</gene>
<dbReference type="Pfam" id="PF03840">
    <property type="entry name" value="SecG"/>
    <property type="match status" value="1"/>
</dbReference>
<comment type="caution">
    <text evidence="9">Lacks conserved residue(s) required for the propagation of feature annotation.</text>
</comment>
<sequence length="78" mass="8071">MATALNIAQILLAIALIAIILLQAGSSQLGGVFGLGDVGVPRKRRGLERTVFNLTIFLAVLFLVLAVVNVIVTGTPTG</sequence>
<dbReference type="InParanoid" id="A0A212RE06"/>
<keyword evidence="8 9" id="KW-0472">Membrane</keyword>
<evidence type="ECO:0000313" key="11">
    <source>
        <dbReference type="Proteomes" id="UP000197025"/>
    </source>
</evidence>
<comment type="similarity">
    <text evidence="2 9">Belongs to the SecG family.</text>
</comment>
<protein>
    <recommendedName>
        <fullName evidence="9">Protein-export membrane protein SecG</fullName>
    </recommendedName>
</protein>
<accession>A0A212RE06</accession>
<dbReference type="GO" id="GO:0015450">
    <property type="term" value="F:protein-transporting ATPase activity"/>
    <property type="evidence" value="ECO:0007669"/>
    <property type="project" value="UniProtKB-UniRule"/>
</dbReference>
<comment type="subcellular location">
    <subcellularLocation>
        <location evidence="9">Cell membrane</location>
        <topology evidence="9">Multi-pass membrane protein</topology>
    </subcellularLocation>
    <subcellularLocation>
        <location evidence="1">Membrane</location>
        <topology evidence="1">Multi-pass membrane protein</topology>
    </subcellularLocation>
</comment>
<evidence type="ECO:0000256" key="6">
    <source>
        <dbReference type="ARBA" id="ARBA00022989"/>
    </source>
</evidence>
<evidence type="ECO:0000256" key="5">
    <source>
        <dbReference type="ARBA" id="ARBA00022927"/>
    </source>
</evidence>
<dbReference type="GO" id="GO:0009306">
    <property type="term" value="P:protein secretion"/>
    <property type="evidence" value="ECO:0007669"/>
    <property type="project" value="UniProtKB-UniRule"/>
</dbReference>
<dbReference type="NCBIfam" id="TIGR00810">
    <property type="entry name" value="secG"/>
    <property type="match status" value="1"/>
</dbReference>
<comment type="function">
    <text evidence="9">Involved in protein export. Participates in an early event of protein translocation.</text>
</comment>
<feature type="transmembrane region" description="Helical" evidence="9">
    <location>
        <begin position="51"/>
        <end position="72"/>
    </location>
</feature>
<evidence type="ECO:0000256" key="8">
    <source>
        <dbReference type="ARBA" id="ARBA00023136"/>
    </source>
</evidence>
<keyword evidence="11" id="KW-1185">Reference proteome</keyword>
<keyword evidence="7 9" id="KW-0811">Translocation</keyword>
<evidence type="ECO:0000256" key="7">
    <source>
        <dbReference type="ARBA" id="ARBA00023010"/>
    </source>
</evidence>
<evidence type="ECO:0000313" key="10">
    <source>
        <dbReference type="EMBL" id="SNB70402.1"/>
    </source>
</evidence>
<evidence type="ECO:0000256" key="1">
    <source>
        <dbReference type="ARBA" id="ARBA00004141"/>
    </source>
</evidence>
<name>A0A212RE06_9CHLR</name>
<keyword evidence="6 9" id="KW-1133">Transmembrane helix</keyword>